<dbReference type="InterPro" id="IPR001796">
    <property type="entry name" value="DHFR_dom"/>
</dbReference>
<gene>
    <name evidence="10" type="ORF">MY490_09600</name>
</gene>
<dbReference type="SUPFAM" id="SSF53597">
    <property type="entry name" value="Dihydrofolate reductase-like"/>
    <property type="match status" value="1"/>
</dbReference>
<dbReference type="PROSITE" id="PS51330">
    <property type="entry name" value="DHFR_2"/>
    <property type="match status" value="1"/>
</dbReference>
<keyword evidence="11" id="KW-1185">Reference proteome</keyword>
<keyword evidence="6 7" id="KW-0560">Oxidoreductase</keyword>
<comment type="similarity">
    <text evidence="2 7 8">Belongs to the dihydrofolate reductase family.</text>
</comment>
<dbReference type="EC" id="1.5.1.3" evidence="3 7"/>
<evidence type="ECO:0000259" key="9">
    <source>
        <dbReference type="PROSITE" id="PS51330"/>
    </source>
</evidence>
<evidence type="ECO:0000313" key="11">
    <source>
        <dbReference type="Proteomes" id="UP000830639"/>
    </source>
</evidence>
<accession>A0ABY4JRG1</accession>
<dbReference type="CDD" id="cd00209">
    <property type="entry name" value="DHFR"/>
    <property type="match status" value="1"/>
</dbReference>
<dbReference type="PANTHER" id="PTHR48069:SF3">
    <property type="entry name" value="DIHYDROFOLATE REDUCTASE"/>
    <property type="match status" value="1"/>
</dbReference>
<keyword evidence="5 7" id="KW-0521">NADP</keyword>
<keyword evidence="4 7" id="KW-0554">One-carbon metabolism</keyword>
<evidence type="ECO:0000256" key="1">
    <source>
        <dbReference type="ARBA" id="ARBA00004903"/>
    </source>
</evidence>
<evidence type="ECO:0000256" key="7">
    <source>
        <dbReference type="PIRNR" id="PIRNR000194"/>
    </source>
</evidence>
<protein>
    <recommendedName>
        <fullName evidence="3 7">Dihydrofolate reductase</fullName>
        <ecNumber evidence="3 7">1.5.1.3</ecNumber>
    </recommendedName>
</protein>
<name>A0ABY4JRG1_9BACI</name>
<proteinExistence type="inferred from homology"/>
<dbReference type="EMBL" id="CP096034">
    <property type="protein sequence ID" value="UPM56062.1"/>
    <property type="molecule type" value="Genomic_DNA"/>
</dbReference>
<dbReference type="Pfam" id="PF00186">
    <property type="entry name" value="DHFR_1"/>
    <property type="match status" value="1"/>
</dbReference>
<dbReference type="InterPro" id="IPR012259">
    <property type="entry name" value="DHFR"/>
</dbReference>
<evidence type="ECO:0000256" key="3">
    <source>
        <dbReference type="ARBA" id="ARBA00012856"/>
    </source>
</evidence>
<evidence type="ECO:0000256" key="2">
    <source>
        <dbReference type="ARBA" id="ARBA00009539"/>
    </source>
</evidence>
<dbReference type="InterPro" id="IPR024072">
    <property type="entry name" value="DHFR-like_dom_sf"/>
</dbReference>
<reference evidence="10 11" key="1">
    <citation type="submission" date="2022-04" db="EMBL/GenBank/DDBJ databases">
        <title>Mechanism of arsenic methylation and mitigation arsenic toxicity by Bacillus sp. LH14 from an Arsenic-Contaminated Paddy Soil.</title>
        <authorList>
            <person name="Wang D."/>
        </authorList>
    </citation>
    <scope>NUCLEOTIDE SEQUENCE [LARGE SCALE GENOMIC DNA]</scope>
    <source>
        <strain evidence="10 11">LH14</strain>
    </source>
</reference>
<dbReference type="PRINTS" id="PR00070">
    <property type="entry name" value="DHFR"/>
</dbReference>
<evidence type="ECO:0000313" key="10">
    <source>
        <dbReference type="EMBL" id="UPM56062.1"/>
    </source>
</evidence>
<evidence type="ECO:0000256" key="8">
    <source>
        <dbReference type="RuleBase" id="RU004474"/>
    </source>
</evidence>
<comment type="function">
    <text evidence="7">Key enzyme in folate metabolism. Catalyzes an essential reaction for de novo glycine and purine synthesis, and for DNA precursor synthesis.</text>
</comment>
<organism evidence="10 11">
    <name type="scientific">Gottfriedia acidiceleris</name>
    <dbReference type="NCBI Taxonomy" id="371036"/>
    <lineage>
        <taxon>Bacteria</taxon>
        <taxon>Bacillati</taxon>
        <taxon>Bacillota</taxon>
        <taxon>Bacilli</taxon>
        <taxon>Bacillales</taxon>
        <taxon>Bacillaceae</taxon>
        <taxon>Gottfriedia</taxon>
    </lineage>
</organism>
<dbReference type="PROSITE" id="PS00075">
    <property type="entry name" value="DHFR_1"/>
    <property type="match status" value="1"/>
</dbReference>
<evidence type="ECO:0000256" key="5">
    <source>
        <dbReference type="ARBA" id="ARBA00022857"/>
    </source>
</evidence>
<comment type="pathway">
    <text evidence="1 7">Cofactor biosynthesis; tetrahydrofolate biosynthesis; 5,6,7,8-tetrahydrofolate from 7,8-dihydrofolate: step 1/1.</text>
</comment>
<dbReference type="InterPro" id="IPR017925">
    <property type="entry name" value="DHFR_CS"/>
</dbReference>
<comment type="catalytic activity">
    <reaction evidence="7">
        <text>(6S)-5,6,7,8-tetrahydrofolate + NADP(+) = 7,8-dihydrofolate + NADPH + H(+)</text>
        <dbReference type="Rhea" id="RHEA:15009"/>
        <dbReference type="ChEBI" id="CHEBI:15378"/>
        <dbReference type="ChEBI" id="CHEBI:57451"/>
        <dbReference type="ChEBI" id="CHEBI:57453"/>
        <dbReference type="ChEBI" id="CHEBI:57783"/>
        <dbReference type="ChEBI" id="CHEBI:58349"/>
        <dbReference type="EC" id="1.5.1.3"/>
    </reaction>
</comment>
<evidence type="ECO:0000256" key="4">
    <source>
        <dbReference type="ARBA" id="ARBA00022563"/>
    </source>
</evidence>
<dbReference type="PANTHER" id="PTHR48069">
    <property type="entry name" value="DIHYDROFOLATE REDUCTASE"/>
    <property type="match status" value="1"/>
</dbReference>
<dbReference type="RefSeq" id="WP_248268980.1">
    <property type="nucleotide sequence ID" value="NZ_CP096034.1"/>
</dbReference>
<dbReference type="PIRSF" id="PIRSF000194">
    <property type="entry name" value="DHFR"/>
    <property type="match status" value="1"/>
</dbReference>
<sequence>MIAALVAMSENKVIGLNNKMPWHLPQELAYFKKVTTGYTIIMGRKTFDSIGRPLPNRENIVVTRQKDFQAEGVTVIHDVISYIEENKNKDLFIIGGAEIFNLTFPYLDTLYITEIEHNFEGDTFFPDFSKEEWNVKSVSDVQVDEKSKIKFRYFVYEKKC</sequence>
<dbReference type="Proteomes" id="UP000830639">
    <property type="component" value="Chromosome"/>
</dbReference>
<feature type="domain" description="DHFR" evidence="9">
    <location>
        <begin position="1"/>
        <end position="158"/>
    </location>
</feature>
<dbReference type="Gene3D" id="3.40.430.10">
    <property type="entry name" value="Dihydrofolate Reductase, subunit A"/>
    <property type="match status" value="1"/>
</dbReference>
<evidence type="ECO:0000256" key="6">
    <source>
        <dbReference type="ARBA" id="ARBA00023002"/>
    </source>
</evidence>